<name>A0AAE0Y7Y0_9GAST</name>
<sequence length="81" mass="9199">MGSSPKPPQYRAPITSTRLKPPTTGHGSQEHRALVWFYLGFLPPQVYTRLSLSSLSVRVVDSVRLDENYCSWHVQRESSLV</sequence>
<dbReference type="EMBL" id="JAWDGP010006733">
    <property type="protein sequence ID" value="KAK3736185.1"/>
    <property type="molecule type" value="Genomic_DNA"/>
</dbReference>
<evidence type="ECO:0000256" key="1">
    <source>
        <dbReference type="SAM" id="MobiDB-lite"/>
    </source>
</evidence>
<accession>A0AAE0Y7Y0</accession>
<reference evidence="2" key="1">
    <citation type="journal article" date="2023" name="G3 (Bethesda)">
        <title>A reference genome for the long-term kleptoplast-retaining sea slug Elysia crispata morphotype clarki.</title>
        <authorList>
            <person name="Eastman K.E."/>
            <person name="Pendleton A.L."/>
            <person name="Shaikh M.A."/>
            <person name="Suttiyut T."/>
            <person name="Ogas R."/>
            <person name="Tomko P."/>
            <person name="Gavelis G."/>
            <person name="Widhalm J.R."/>
            <person name="Wisecaver J.H."/>
        </authorList>
    </citation>
    <scope>NUCLEOTIDE SEQUENCE</scope>
    <source>
        <strain evidence="2">ECLA1</strain>
    </source>
</reference>
<comment type="caution">
    <text evidence="2">The sequence shown here is derived from an EMBL/GenBank/DDBJ whole genome shotgun (WGS) entry which is preliminary data.</text>
</comment>
<keyword evidence="3" id="KW-1185">Reference proteome</keyword>
<proteinExistence type="predicted"/>
<gene>
    <name evidence="2" type="ORF">RRG08_011922</name>
</gene>
<organism evidence="2 3">
    <name type="scientific">Elysia crispata</name>
    <name type="common">lettuce slug</name>
    <dbReference type="NCBI Taxonomy" id="231223"/>
    <lineage>
        <taxon>Eukaryota</taxon>
        <taxon>Metazoa</taxon>
        <taxon>Spiralia</taxon>
        <taxon>Lophotrochozoa</taxon>
        <taxon>Mollusca</taxon>
        <taxon>Gastropoda</taxon>
        <taxon>Heterobranchia</taxon>
        <taxon>Euthyneura</taxon>
        <taxon>Panpulmonata</taxon>
        <taxon>Sacoglossa</taxon>
        <taxon>Placobranchoidea</taxon>
        <taxon>Plakobranchidae</taxon>
        <taxon>Elysia</taxon>
    </lineage>
</organism>
<dbReference type="AlphaFoldDB" id="A0AAE0Y7Y0"/>
<evidence type="ECO:0000313" key="2">
    <source>
        <dbReference type="EMBL" id="KAK3736185.1"/>
    </source>
</evidence>
<evidence type="ECO:0000313" key="3">
    <source>
        <dbReference type="Proteomes" id="UP001283361"/>
    </source>
</evidence>
<feature type="region of interest" description="Disordered" evidence="1">
    <location>
        <begin position="1"/>
        <end position="28"/>
    </location>
</feature>
<feature type="compositionally biased region" description="Pro residues" evidence="1">
    <location>
        <begin position="1"/>
        <end position="10"/>
    </location>
</feature>
<protein>
    <submittedName>
        <fullName evidence="2">Uncharacterized protein</fullName>
    </submittedName>
</protein>
<dbReference type="Proteomes" id="UP001283361">
    <property type="component" value="Unassembled WGS sequence"/>
</dbReference>